<proteinExistence type="predicted"/>
<organism evidence="3">
    <name type="scientific">Noccaea caerulescens</name>
    <name type="common">Alpine penny-cress</name>
    <name type="synonym">Thlaspi caerulescens</name>
    <dbReference type="NCBI Taxonomy" id="107243"/>
    <lineage>
        <taxon>Eukaryota</taxon>
        <taxon>Viridiplantae</taxon>
        <taxon>Streptophyta</taxon>
        <taxon>Embryophyta</taxon>
        <taxon>Tracheophyta</taxon>
        <taxon>Spermatophyta</taxon>
        <taxon>Magnoliopsida</taxon>
        <taxon>eudicotyledons</taxon>
        <taxon>Gunneridae</taxon>
        <taxon>Pentapetalae</taxon>
        <taxon>rosids</taxon>
        <taxon>malvids</taxon>
        <taxon>Brassicales</taxon>
        <taxon>Brassicaceae</taxon>
        <taxon>Coluteocarpeae</taxon>
        <taxon>Noccaea</taxon>
    </lineage>
</organism>
<dbReference type="GO" id="GO:0003676">
    <property type="term" value="F:nucleic acid binding"/>
    <property type="evidence" value="ECO:0007669"/>
    <property type="project" value="InterPro"/>
</dbReference>
<evidence type="ECO:0000313" key="3">
    <source>
        <dbReference type="EMBL" id="JAU43621.1"/>
    </source>
</evidence>
<name>A0A1J3FLQ2_NOCCA</name>
<gene>
    <name evidence="3" type="ORF">LC_TR1242_c0_g1_i1_g.3745</name>
</gene>
<dbReference type="InterPro" id="IPR035979">
    <property type="entry name" value="RBD_domain_sf"/>
</dbReference>
<keyword evidence="3" id="KW-0547">Nucleotide-binding</keyword>
<dbReference type="SUPFAM" id="SSF51045">
    <property type="entry name" value="WW domain"/>
    <property type="match status" value="1"/>
</dbReference>
<dbReference type="InterPro" id="IPR001202">
    <property type="entry name" value="WW_dom"/>
</dbReference>
<feature type="region of interest" description="Disordered" evidence="1">
    <location>
        <begin position="280"/>
        <end position="304"/>
    </location>
</feature>
<sequence length="304" mass="33727">MSMEGSATQALELTNIDYGAYFRKSSIVSRIYVEGYDTSLSGHDFVESMREHFSSCGEVMHVYIPGYVEGTYRRRNLSSFALIYLRGEGAEEKALSLSGSCSSGGDKLVVESYPFHAKHLDHKFAPTRDADNQQEHAFFVVGYHTAHPLDHVKAMLSEKLSECGRVVQISLWEIGGFVTRDALVVLEGIDAIEKLLQLSASDAEGWENLRFSGVVGPAKDGEGACNFMSLASSSSRPTSAMALAATAPEDPNLPKPWIGLVDMRTQYGYFWNTETNVTQYNLPEPDDPETNVTSNYNLRKRVRR</sequence>
<evidence type="ECO:0000256" key="1">
    <source>
        <dbReference type="SAM" id="MobiDB-lite"/>
    </source>
</evidence>
<dbReference type="SUPFAM" id="SSF54928">
    <property type="entry name" value="RNA-binding domain, RBD"/>
    <property type="match status" value="1"/>
</dbReference>
<dbReference type="PROSITE" id="PS01159">
    <property type="entry name" value="WW_DOMAIN_1"/>
    <property type="match status" value="1"/>
</dbReference>
<keyword evidence="3" id="KW-0347">Helicase</keyword>
<dbReference type="InterPro" id="IPR036020">
    <property type="entry name" value="WW_dom_sf"/>
</dbReference>
<dbReference type="EMBL" id="GEVK01009211">
    <property type="protein sequence ID" value="JAU43621.1"/>
    <property type="molecule type" value="Transcribed_RNA"/>
</dbReference>
<reference evidence="3" key="1">
    <citation type="submission" date="2016-07" db="EMBL/GenBank/DDBJ databases">
        <title>De novo transcriptome assembly of four accessions of the metal hyperaccumulator plant Noccaea caerulescens.</title>
        <authorList>
            <person name="Blande D."/>
            <person name="Halimaa P."/>
            <person name="Tervahauta A.I."/>
            <person name="Aarts M.G."/>
            <person name="Karenlampi S.O."/>
        </authorList>
    </citation>
    <scope>NUCLEOTIDE SEQUENCE</scope>
</reference>
<keyword evidence="3" id="KW-0067">ATP-binding</keyword>
<feature type="domain" description="WW" evidence="2">
    <location>
        <begin position="251"/>
        <end position="285"/>
    </location>
</feature>
<accession>A0A1J3FLQ2</accession>
<dbReference type="AlphaFoldDB" id="A0A1J3FLQ2"/>
<keyword evidence="3" id="KW-0378">Hydrolase</keyword>
<dbReference type="PROSITE" id="PS50020">
    <property type="entry name" value="WW_DOMAIN_2"/>
    <property type="match status" value="1"/>
</dbReference>
<evidence type="ECO:0000259" key="2">
    <source>
        <dbReference type="PROSITE" id="PS50020"/>
    </source>
</evidence>
<dbReference type="GO" id="GO:0004386">
    <property type="term" value="F:helicase activity"/>
    <property type="evidence" value="ECO:0007669"/>
    <property type="project" value="UniProtKB-KW"/>
</dbReference>
<protein>
    <submittedName>
        <fullName evidence="3">DEAD-box ATP-dependent RNA helicase 46</fullName>
    </submittedName>
</protein>